<dbReference type="EMBL" id="JACIJP010000001">
    <property type="protein sequence ID" value="MBB6122808.1"/>
    <property type="molecule type" value="Genomic_DNA"/>
</dbReference>
<sequence>MASIPPLLHVPPFPGARALPPLAVSGSGKPAPGEAAQFVAALRDSRVGGTFWGAQPPCARQDYRLVRAPDLLRAEALLATADRDVRPILLWLDTATADAPQDVEILTGPCDPWHMVEHAQDVLVDANDDLALIAALAGKRVRIVGDGPFASLNSSDDALLRVIEDVLLTHWDWRDPFTGAPCSLLDSIATLRHWRKLIDANRPIRGAFGFGAWKQDTVEALLWDGGDGAVPFLPAQDSALGKLGATDAIALWKARVPAPFLDMCEKSGHPLYEVEDGFIRSVGLGADCVPPLSIVVDPLGAHFDPSRPNRLEQMLATVEIDAELRARARELRALIIESGISKYEVGDAEPLPRPGGDRRHILVPGQVEDDRSVLLGGGDVRGNLDLIRRARAHEPDAYILYKPHPDVLSGHRVGHVVEADALAHADAVVTDQPIGALLDMVDGVHVLTSLAGFEALLRGKEVTTHGTPFYAGWGLTRDLGSIPDRRGRSIDLDTLVAVTLLLYPSYLDPVTGLPCPPEILIARLVAGVRRENKAVVTFRKVQGNLRRALFRVGSAA</sequence>
<evidence type="ECO:0000313" key="2">
    <source>
        <dbReference type="Proteomes" id="UP000552700"/>
    </source>
</evidence>
<dbReference type="Pfam" id="PF05159">
    <property type="entry name" value="Capsule_synth"/>
    <property type="match status" value="2"/>
</dbReference>
<dbReference type="Proteomes" id="UP000552700">
    <property type="component" value="Unassembled WGS sequence"/>
</dbReference>
<proteinExistence type="predicted"/>
<protein>
    <submittedName>
        <fullName evidence="1">Capsular polysaccharide export protein</fullName>
    </submittedName>
</protein>
<evidence type="ECO:0000313" key="1">
    <source>
        <dbReference type="EMBL" id="MBB6122808.1"/>
    </source>
</evidence>
<organism evidence="1 2">
    <name type="scientific">Sphingobium subterraneum</name>
    <dbReference type="NCBI Taxonomy" id="627688"/>
    <lineage>
        <taxon>Bacteria</taxon>
        <taxon>Pseudomonadati</taxon>
        <taxon>Pseudomonadota</taxon>
        <taxon>Alphaproteobacteria</taxon>
        <taxon>Sphingomonadales</taxon>
        <taxon>Sphingomonadaceae</taxon>
        <taxon>Sphingobium</taxon>
    </lineage>
</organism>
<dbReference type="CDD" id="cd16439">
    <property type="entry name" value="beta_Kdo_transferase_KpsC_2"/>
    <property type="match status" value="1"/>
</dbReference>
<accession>A0A841J2Q9</accession>
<dbReference type="GO" id="GO:0000271">
    <property type="term" value="P:polysaccharide biosynthetic process"/>
    <property type="evidence" value="ECO:0007669"/>
    <property type="project" value="InterPro"/>
</dbReference>
<comment type="caution">
    <text evidence="1">The sequence shown here is derived from an EMBL/GenBank/DDBJ whole genome shotgun (WGS) entry which is preliminary data.</text>
</comment>
<dbReference type="AlphaFoldDB" id="A0A841J2Q9"/>
<gene>
    <name evidence="1" type="ORF">FHS92_000515</name>
</gene>
<keyword evidence="2" id="KW-1185">Reference proteome</keyword>
<dbReference type="InterPro" id="IPR007833">
    <property type="entry name" value="Capsule_polysaccharide_synth"/>
</dbReference>
<name>A0A841J2Q9_9SPHN</name>
<reference evidence="1 2" key="1">
    <citation type="submission" date="2020-08" db="EMBL/GenBank/DDBJ databases">
        <title>Genomic Encyclopedia of Type Strains, Phase IV (KMG-IV): sequencing the most valuable type-strain genomes for metagenomic binning, comparative biology and taxonomic classification.</title>
        <authorList>
            <person name="Goeker M."/>
        </authorList>
    </citation>
    <scope>NUCLEOTIDE SEQUENCE [LARGE SCALE GENOMIC DNA]</scope>
    <source>
        <strain evidence="1 2">DSM 102255</strain>
    </source>
</reference>
<dbReference type="GO" id="GO:0015774">
    <property type="term" value="P:polysaccharide transport"/>
    <property type="evidence" value="ECO:0007669"/>
    <property type="project" value="InterPro"/>
</dbReference>